<comment type="catalytic activity">
    <reaction evidence="8">
        <text>L-threonyl-[protein] + ATP = O-phospho-L-threonyl-[protein] + ADP + H(+)</text>
        <dbReference type="Rhea" id="RHEA:46608"/>
        <dbReference type="Rhea" id="RHEA-COMP:11060"/>
        <dbReference type="Rhea" id="RHEA-COMP:11605"/>
        <dbReference type="ChEBI" id="CHEBI:15378"/>
        <dbReference type="ChEBI" id="CHEBI:30013"/>
        <dbReference type="ChEBI" id="CHEBI:30616"/>
        <dbReference type="ChEBI" id="CHEBI:61977"/>
        <dbReference type="ChEBI" id="CHEBI:456216"/>
        <dbReference type="EC" id="2.7.11.1"/>
    </reaction>
</comment>
<dbReference type="InterPro" id="IPR000719">
    <property type="entry name" value="Prot_kinase_dom"/>
</dbReference>
<organism evidence="12">
    <name type="scientific">Oppiella nova</name>
    <dbReference type="NCBI Taxonomy" id="334625"/>
    <lineage>
        <taxon>Eukaryota</taxon>
        <taxon>Metazoa</taxon>
        <taxon>Ecdysozoa</taxon>
        <taxon>Arthropoda</taxon>
        <taxon>Chelicerata</taxon>
        <taxon>Arachnida</taxon>
        <taxon>Acari</taxon>
        <taxon>Acariformes</taxon>
        <taxon>Sarcoptiformes</taxon>
        <taxon>Oribatida</taxon>
        <taxon>Brachypylina</taxon>
        <taxon>Oppioidea</taxon>
        <taxon>Oppiidae</taxon>
        <taxon>Oppiella</taxon>
    </lineage>
</organism>
<dbReference type="InterPro" id="IPR001245">
    <property type="entry name" value="Ser-Thr/Tyr_kinase_cat_dom"/>
</dbReference>
<dbReference type="FunFam" id="3.30.200.20:FF:000107">
    <property type="entry name" value="Putative activated CDC42 kinase 1"/>
    <property type="match status" value="1"/>
</dbReference>
<evidence type="ECO:0000256" key="10">
    <source>
        <dbReference type="SAM" id="MobiDB-lite"/>
    </source>
</evidence>
<evidence type="ECO:0000256" key="3">
    <source>
        <dbReference type="ARBA" id="ARBA00022679"/>
    </source>
</evidence>
<feature type="domain" description="Protein kinase" evidence="11">
    <location>
        <begin position="127"/>
        <end position="244"/>
    </location>
</feature>
<proteinExistence type="predicted"/>
<evidence type="ECO:0000259" key="11">
    <source>
        <dbReference type="PROSITE" id="PS50011"/>
    </source>
</evidence>
<dbReference type="InterPro" id="IPR020635">
    <property type="entry name" value="Tyr_kinase_cat_dom"/>
</dbReference>
<accession>A0A7R9MBH8</accession>
<dbReference type="InterPro" id="IPR050198">
    <property type="entry name" value="Non-receptor_tyrosine_kinases"/>
</dbReference>
<feature type="non-terminal residue" evidence="12">
    <location>
        <position position="244"/>
    </location>
</feature>
<dbReference type="OrthoDB" id="635774at2759"/>
<evidence type="ECO:0000256" key="5">
    <source>
        <dbReference type="ARBA" id="ARBA00022777"/>
    </source>
</evidence>
<dbReference type="GO" id="GO:0004715">
    <property type="term" value="F:non-membrane spanning protein tyrosine kinase activity"/>
    <property type="evidence" value="ECO:0007669"/>
    <property type="project" value="UniProtKB-EC"/>
</dbReference>
<feature type="region of interest" description="Disordered" evidence="10">
    <location>
        <begin position="88"/>
        <end position="111"/>
    </location>
</feature>
<dbReference type="InterPro" id="IPR011009">
    <property type="entry name" value="Kinase-like_dom_sf"/>
</dbReference>
<evidence type="ECO:0000256" key="1">
    <source>
        <dbReference type="ARBA" id="ARBA00011903"/>
    </source>
</evidence>
<dbReference type="PROSITE" id="PS00107">
    <property type="entry name" value="PROTEIN_KINASE_ATP"/>
    <property type="match status" value="1"/>
</dbReference>
<evidence type="ECO:0000256" key="6">
    <source>
        <dbReference type="ARBA" id="ARBA00022840"/>
    </source>
</evidence>
<keyword evidence="3" id="KW-0808">Transferase</keyword>
<reference evidence="12" key="1">
    <citation type="submission" date="2020-11" db="EMBL/GenBank/DDBJ databases">
        <authorList>
            <person name="Tran Van P."/>
        </authorList>
    </citation>
    <scope>NUCLEOTIDE SEQUENCE</scope>
</reference>
<dbReference type="GO" id="GO:0004674">
    <property type="term" value="F:protein serine/threonine kinase activity"/>
    <property type="evidence" value="ECO:0007669"/>
    <property type="project" value="UniProtKB-EC"/>
</dbReference>
<dbReference type="EMBL" id="CAJPVJ010012117">
    <property type="protein sequence ID" value="CAG2174157.1"/>
    <property type="molecule type" value="Genomic_DNA"/>
</dbReference>
<feature type="binding site" evidence="9">
    <location>
        <position position="159"/>
    </location>
    <ligand>
        <name>ATP</name>
        <dbReference type="ChEBI" id="CHEBI:30616"/>
    </ligand>
</feature>
<sequence>MSSVGTETDDSLYDLLVEVQLEQFLDAIQAIHVTLVDHFDKVIISDLTDPRVGMGAPAARRLIAAAKTRIRDRKRKHILNLILPKSSISSSTHSSKRTAHAVNPRRNSLTSTSSANGLTCLIQSKDIKTYNKLGDGSFGVVLRGEWTLTDGKTKEVAVKVLKQEVLAQPTALEDFEKEVNAMHQLSHHNLIRLYGIVLSSPMMMVTELASKGSLRDRLRKECGHTSISTLIEYAIQISQGMAYL</sequence>
<protein>
    <recommendedName>
        <fullName evidence="1">non-specific protein-tyrosine kinase</fullName>
        <ecNumber evidence="1">2.7.10.2</ecNumber>
    </recommendedName>
</protein>
<keyword evidence="7" id="KW-0829">Tyrosine-protein kinase</keyword>
<dbReference type="AlphaFoldDB" id="A0A7R9MBH8"/>
<evidence type="ECO:0000256" key="8">
    <source>
        <dbReference type="ARBA" id="ARBA00047899"/>
    </source>
</evidence>
<keyword evidence="2" id="KW-0728">SH3 domain</keyword>
<evidence type="ECO:0000313" key="13">
    <source>
        <dbReference type="Proteomes" id="UP000728032"/>
    </source>
</evidence>
<dbReference type="EMBL" id="OC926942">
    <property type="protein sequence ID" value="CAD7656970.1"/>
    <property type="molecule type" value="Genomic_DNA"/>
</dbReference>
<gene>
    <name evidence="12" type="ORF">ONB1V03_LOCUS13606</name>
</gene>
<evidence type="ECO:0000256" key="9">
    <source>
        <dbReference type="PROSITE-ProRule" id="PRU10141"/>
    </source>
</evidence>
<dbReference type="SUPFAM" id="SSF56112">
    <property type="entry name" value="Protein kinase-like (PK-like)"/>
    <property type="match status" value="1"/>
</dbReference>
<dbReference type="InterPro" id="IPR055175">
    <property type="entry name" value="ACK/TNK-like_SAM"/>
</dbReference>
<name>A0A7R9MBH8_9ACAR</name>
<keyword evidence="13" id="KW-1185">Reference proteome</keyword>
<dbReference type="PROSITE" id="PS50011">
    <property type="entry name" value="PROTEIN_KINASE_DOM"/>
    <property type="match status" value="1"/>
</dbReference>
<evidence type="ECO:0000256" key="7">
    <source>
        <dbReference type="ARBA" id="ARBA00023137"/>
    </source>
</evidence>
<dbReference type="EC" id="2.7.10.2" evidence="1"/>
<evidence type="ECO:0000256" key="2">
    <source>
        <dbReference type="ARBA" id="ARBA00022443"/>
    </source>
</evidence>
<keyword evidence="4 9" id="KW-0547">Nucleotide-binding</keyword>
<evidence type="ECO:0000313" key="12">
    <source>
        <dbReference type="EMBL" id="CAD7656970.1"/>
    </source>
</evidence>
<dbReference type="SMART" id="SM00219">
    <property type="entry name" value="TyrKc"/>
    <property type="match status" value="1"/>
</dbReference>
<dbReference type="Gene3D" id="3.30.200.20">
    <property type="entry name" value="Phosphorylase Kinase, domain 1"/>
    <property type="match status" value="1"/>
</dbReference>
<dbReference type="InterPro" id="IPR017441">
    <property type="entry name" value="Protein_kinase_ATP_BS"/>
</dbReference>
<dbReference type="GO" id="GO:0002009">
    <property type="term" value="P:morphogenesis of an epithelium"/>
    <property type="evidence" value="ECO:0007669"/>
    <property type="project" value="UniProtKB-ARBA"/>
</dbReference>
<keyword evidence="6 9" id="KW-0067">ATP-binding</keyword>
<dbReference type="Pfam" id="PF22931">
    <property type="entry name" value="SAM_TNK"/>
    <property type="match status" value="1"/>
</dbReference>
<keyword evidence="5" id="KW-0418">Kinase</keyword>
<dbReference type="Pfam" id="PF07714">
    <property type="entry name" value="PK_Tyr_Ser-Thr"/>
    <property type="match status" value="1"/>
</dbReference>
<dbReference type="GO" id="GO:0005524">
    <property type="term" value="F:ATP binding"/>
    <property type="evidence" value="ECO:0007669"/>
    <property type="project" value="UniProtKB-UniRule"/>
</dbReference>
<dbReference type="PANTHER" id="PTHR24418">
    <property type="entry name" value="TYROSINE-PROTEIN KINASE"/>
    <property type="match status" value="1"/>
</dbReference>
<dbReference type="Proteomes" id="UP000728032">
    <property type="component" value="Unassembled WGS sequence"/>
</dbReference>
<evidence type="ECO:0000256" key="4">
    <source>
        <dbReference type="ARBA" id="ARBA00022741"/>
    </source>
</evidence>